<evidence type="ECO:0000313" key="2">
    <source>
        <dbReference type="Proteomes" id="UP000317650"/>
    </source>
</evidence>
<comment type="caution">
    <text evidence="1">The sequence shown here is derived from an EMBL/GenBank/DDBJ whole genome shotgun (WGS) entry which is preliminary data.</text>
</comment>
<evidence type="ECO:0000313" key="1">
    <source>
        <dbReference type="EMBL" id="THU69389.1"/>
    </source>
</evidence>
<organism evidence="1 2">
    <name type="scientific">Musa balbisiana</name>
    <name type="common">Banana</name>
    <dbReference type="NCBI Taxonomy" id="52838"/>
    <lineage>
        <taxon>Eukaryota</taxon>
        <taxon>Viridiplantae</taxon>
        <taxon>Streptophyta</taxon>
        <taxon>Embryophyta</taxon>
        <taxon>Tracheophyta</taxon>
        <taxon>Spermatophyta</taxon>
        <taxon>Magnoliopsida</taxon>
        <taxon>Liliopsida</taxon>
        <taxon>Zingiberales</taxon>
        <taxon>Musaceae</taxon>
        <taxon>Musa</taxon>
    </lineage>
</organism>
<gene>
    <name evidence="1" type="ORF">C4D60_Mb08t13890</name>
</gene>
<dbReference type="EMBL" id="PYDT01000002">
    <property type="protein sequence ID" value="THU69389.1"/>
    <property type="molecule type" value="Genomic_DNA"/>
</dbReference>
<reference evidence="1 2" key="1">
    <citation type="journal article" date="2019" name="Nat. Plants">
        <title>Genome sequencing of Musa balbisiana reveals subgenome evolution and function divergence in polyploid bananas.</title>
        <authorList>
            <person name="Yao X."/>
        </authorList>
    </citation>
    <scope>NUCLEOTIDE SEQUENCE [LARGE SCALE GENOMIC DNA]</scope>
    <source>
        <strain evidence="2">cv. DH-PKW</strain>
        <tissue evidence="1">Leaves</tissue>
    </source>
</reference>
<protein>
    <submittedName>
        <fullName evidence="1">Uncharacterized protein</fullName>
    </submittedName>
</protein>
<name>A0A4S8K3M1_MUSBA</name>
<sequence>MFKLMKTWSKNNRGAMRMKVHQSQHKYNLISICPFFVIKQSVDRQARSVGVAVEALDHNKSFVHIAPESSISVRLRSRPSKFYRTVSLFGIKPTGPSRLLPALVGLPRSAAVSRVRRAARVRQGRRRRCRFRTAVVDEDRGRGRQFAVVVGALDRVGKGGVGGMDPHELVRGGTPAAGGDHVRMALERQAAVRGLDILAASAGGDAEGIVKGGGGG</sequence>
<dbReference type="AlphaFoldDB" id="A0A4S8K3M1"/>
<dbReference type="Proteomes" id="UP000317650">
    <property type="component" value="Chromosome 8"/>
</dbReference>
<accession>A0A4S8K3M1</accession>
<keyword evidence="2" id="KW-1185">Reference proteome</keyword>
<proteinExistence type="predicted"/>